<evidence type="ECO:0000313" key="3">
    <source>
        <dbReference type="Proteomes" id="UP001238163"/>
    </source>
</evidence>
<sequence length="428" mass="47368">MTQTRQHITSTVILAYIALLFLYIPLRGQFFAADFLAPVIAIMLLERRVLLALRRRPYPALLAFLAIAAISTLCHAISPSGDNGYNLAVFLYLAGLFVFVRENPPPPALLLRCGVILCGLILLAWLAELTAFIACGRGSLGFAFISTQMDGTAMSFLARRFAFTFQNPNTLGSFYVLPVAMVLSGLAPRARHFTLRQWLLCLLGLGLCLLPLVHSFSKHAVLTGAVMLGFLADACRPRWPRLSRWSWLLIIAVGLICTATVLWVVFPLKPQWPVINTTSGMYMIHQNIYAKMATHTPRGFLIGHSPAEIARLYPQLADHNAIRNTLEHYNAVAVLDSFAAFMDPHQEYLNILSLFGAGALAAMIAFWISSGVKATTMARYFLLALAFCCLWDDLLSKRWLWLAAAILLQNNSDDKNEMPPAATTLPEA</sequence>
<comment type="caution">
    <text evidence="2">The sequence shown here is derived from an EMBL/GenBank/DDBJ whole genome shotgun (WGS) entry which is preliminary data.</text>
</comment>
<protein>
    <recommendedName>
        <fullName evidence="4">O-antigen ligase</fullName>
    </recommendedName>
</protein>
<keyword evidence="1" id="KW-1133">Transmembrane helix</keyword>
<feature type="transmembrane region" description="Helical" evidence="1">
    <location>
        <begin position="58"/>
        <end position="78"/>
    </location>
</feature>
<evidence type="ECO:0000256" key="1">
    <source>
        <dbReference type="SAM" id="Phobius"/>
    </source>
</evidence>
<reference evidence="2" key="1">
    <citation type="submission" date="2023-07" db="EMBL/GenBank/DDBJ databases">
        <title>Genomic Encyclopedia of Type Strains, Phase IV (KMG-IV): sequencing the most valuable type-strain genomes for metagenomic binning, comparative biology and taxonomic classification.</title>
        <authorList>
            <person name="Goeker M."/>
        </authorList>
    </citation>
    <scope>NUCLEOTIDE SEQUENCE</scope>
    <source>
        <strain evidence="2">DSM 24202</strain>
    </source>
</reference>
<evidence type="ECO:0000313" key="2">
    <source>
        <dbReference type="EMBL" id="MDQ0291256.1"/>
    </source>
</evidence>
<feature type="transmembrane region" description="Helical" evidence="1">
    <location>
        <begin position="109"/>
        <end position="127"/>
    </location>
</feature>
<keyword evidence="1" id="KW-0812">Transmembrane</keyword>
<feature type="transmembrane region" description="Helical" evidence="1">
    <location>
        <begin position="84"/>
        <end position="100"/>
    </location>
</feature>
<dbReference type="RefSeq" id="WP_307263781.1">
    <property type="nucleotide sequence ID" value="NZ_JAUSVL010000001.1"/>
</dbReference>
<name>A0AAE3VIY5_9BACT</name>
<feature type="transmembrane region" description="Helical" evidence="1">
    <location>
        <begin position="348"/>
        <end position="368"/>
    </location>
</feature>
<feature type="transmembrane region" description="Helical" evidence="1">
    <location>
        <begin position="170"/>
        <end position="187"/>
    </location>
</feature>
<proteinExistence type="predicted"/>
<feature type="transmembrane region" description="Helical" evidence="1">
    <location>
        <begin position="193"/>
        <end position="213"/>
    </location>
</feature>
<organism evidence="2 3">
    <name type="scientific">Oligosphaera ethanolica</name>
    <dbReference type="NCBI Taxonomy" id="760260"/>
    <lineage>
        <taxon>Bacteria</taxon>
        <taxon>Pseudomonadati</taxon>
        <taxon>Lentisphaerota</taxon>
        <taxon>Oligosphaeria</taxon>
        <taxon>Oligosphaerales</taxon>
        <taxon>Oligosphaeraceae</taxon>
        <taxon>Oligosphaera</taxon>
    </lineage>
</organism>
<feature type="transmembrane region" description="Helical" evidence="1">
    <location>
        <begin position="245"/>
        <end position="266"/>
    </location>
</feature>
<dbReference type="AlphaFoldDB" id="A0AAE3VIY5"/>
<keyword evidence="3" id="KW-1185">Reference proteome</keyword>
<keyword evidence="1" id="KW-0472">Membrane</keyword>
<dbReference type="EMBL" id="JAUSVL010000001">
    <property type="protein sequence ID" value="MDQ0291256.1"/>
    <property type="molecule type" value="Genomic_DNA"/>
</dbReference>
<evidence type="ECO:0008006" key="4">
    <source>
        <dbReference type="Google" id="ProtNLM"/>
    </source>
</evidence>
<feature type="transmembrane region" description="Helical" evidence="1">
    <location>
        <begin position="139"/>
        <end position="158"/>
    </location>
</feature>
<feature type="transmembrane region" description="Helical" evidence="1">
    <location>
        <begin position="7"/>
        <end position="24"/>
    </location>
</feature>
<gene>
    <name evidence="2" type="ORF">J3R75_003363</name>
</gene>
<dbReference type="Proteomes" id="UP001238163">
    <property type="component" value="Unassembled WGS sequence"/>
</dbReference>
<accession>A0AAE3VIY5</accession>
<feature type="transmembrane region" description="Helical" evidence="1">
    <location>
        <begin position="30"/>
        <end position="46"/>
    </location>
</feature>